<accession>A0A2S7MV52</accession>
<evidence type="ECO:0000313" key="1">
    <source>
        <dbReference type="EMBL" id="PQD93662.1"/>
    </source>
</evidence>
<keyword evidence="2" id="KW-1185">Reference proteome</keyword>
<evidence type="ECO:0008006" key="3">
    <source>
        <dbReference type="Google" id="ProtNLM"/>
    </source>
</evidence>
<comment type="caution">
    <text evidence="1">The sequence shown here is derived from an EMBL/GenBank/DDBJ whole genome shotgun (WGS) entry which is preliminary data.</text>
</comment>
<evidence type="ECO:0000313" key="2">
    <source>
        <dbReference type="Proteomes" id="UP000239663"/>
    </source>
</evidence>
<gene>
    <name evidence="1" type="ORF">CYL18_18655</name>
</gene>
<dbReference type="OrthoDB" id="2380109at2"/>
<dbReference type="Proteomes" id="UP000239663">
    <property type="component" value="Unassembled WGS sequence"/>
</dbReference>
<reference evidence="1 2" key="1">
    <citation type="submission" date="2017-12" db="EMBL/GenBank/DDBJ databases">
        <title>Taxonomic description and draft genome of Pradoshia cofamensis Gen. nov., sp. nov., a thermotolerant bacillale isolated from anterior gut of earthworm Eisenia fetida.</title>
        <authorList>
            <person name="Saha T."/>
            <person name="Chakraborty R."/>
        </authorList>
    </citation>
    <scope>NUCLEOTIDE SEQUENCE [LARGE SCALE GENOMIC DNA]</scope>
    <source>
        <strain evidence="1 2">EAG3</strain>
    </source>
</reference>
<sequence length="325" mass="38120">MTSLDKKYLQAYLPFYSTSYTQKYLLRSYQEQGITEATQYSFSNCYPFISYIENGLLYLKQASKIALQIKPLLLYYGFTHLLKACVLVVDPVYPETTAVLAHGVSTRKKKKQQYEFLMDEVKIQRNGLFTHLASKMFHMKLSEEKYSMITLLKEIPELSSIFKRMKGNLPQLPISLHKGALHIDQTVLNHYHMTKDRFIQLAARKWRLPIDLENISEEDNLIKLGLIEPMSKNKESLLPFRYDYLLDIYTLSLQKDAPSQTLPDMLIMYLLLYNLSMISRYEIDWWTELFKEMGHQDLPFISGFLDVAEFKIPMLVGEWLTGREV</sequence>
<protein>
    <recommendedName>
        <fullName evidence="3">YaaC family protein</fullName>
    </recommendedName>
</protein>
<proteinExistence type="predicted"/>
<dbReference type="Pfam" id="PF14175">
    <property type="entry name" value="YaaC"/>
    <property type="match status" value="1"/>
</dbReference>
<organism evidence="1 2">
    <name type="scientific">Pradoshia eiseniae</name>
    <dbReference type="NCBI Taxonomy" id="2064768"/>
    <lineage>
        <taxon>Bacteria</taxon>
        <taxon>Bacillati</taxon>
        <taxon>Bacillota</taxon>
        <taxon>Bacilli</taxon>
        <taxon>Bacillales</taxon>
        <taxon>Bacillaceae</taxon>
        <taxon>Pradoshia</taxon>
    </lineage>
</organism>
<dbReference type="EMBL" id="PKOZ01000029">
    <property type="protein sequence ID" value="PQD93662.1"/>
    <property type="molecule type" value="Genomic_DNA"/>
</dbReference>
<dbReference type="InterPro" id="IPR026988">
    <property type="entry name" value="YaaC-like"/>
</dbReference>
<name>A0A2S7MV52_9BACI</name>
<dbReference type="AlphaFoldDB" id="A0A2S7MV52"/>
<dbReference type="RefSeq" id="WP_104850973.1">
    <property type="nucleotide sequence ID" value="NZ_PKOZ01000029.1"/>
</dbReference>